<name>A0A8S1CTX3_9INSE</name>
<feature type="compositionally biased region" description="Basic residues" evidence="1">
    <location>
        <begin position="225"/>
        <end position="238"/>
    </location>
</feature>
<comment type="caution">
    <text evidence="2">The sequence shown here is derived from an EMBL/GenBank/DDBJ whole genome shotgun (WGS) entry which is preliminary data.</text>
</comment>
<organism evidence="2 3">
    <name type="scientific">Cloeon dipterum</name>
    <dbReference type="NCBI Taxonomy" id="197152"/>
    <lineage>
        <taxon>Eukaryota</taxon>
        <taxon>Metazoa</taxon>
        <taxon>Ecdysozoa</taxon>
        <taxon>Arthropoda</taxon>
        <taxon>Hexapoda</taxon>
        <taxon>Insecta</taxon>
        <taxon>Pterygota</taxon>
        <taxon>Palaeoptera</taxon>
        <taxon>Ephemeroptera</taxon>
        <taxon>Pisciforma</taxon>
        <taxon>Baetidae</taxon>
        <taxon>Cloeon</taxon>
    </lineage>
</organism>
<evidence type="ECO:0000256" key="1">
    <source>
        <dbReference type="SAM" id="MobiDB-lite"/>
    </source>
</evidence>
<dbReference type="Proteomes" id="UP000494165">
    <property type="component" value="Unassembled WGS sequence"/>
</dbReference>
<feature type="region of interest" description="Disordered" evidence="1">
    <location>
        <begin position="1"/>
        <end position="59"/>
    </location>
</feature>
<proteinExistence type="predicted"/>
<feature type="region of interest" description="Disordered" evidence="1">
    <location>
        <begin position="323"/>
        <end position="347"/>
    </location>
</feature>
<dbReference type="AlphaFoldDB" id="A0A8S1CTX3"/>
<feature type="region of interest" description="Disordered" evidence="1">
    <location>
        <begin position="174"/>
        <end position="201"/>
    </location>
</feature>
<feature type="region of interest" description="Disordered" evidence="1">
    <location>
        <begin position="223"/>
        <end position="256"/>
    </location>
</feature>
<protein>
    <submittedName>
        <fullName evidence="2">Uncharacterized protein</fullName>
    </submittedName>
</protein>
<feature type="compositionally biased region" description="Polar residues" evidence="1">
    <location>
        <begin position="33"/>
        <end position="48"/>
    </location>
</feature>
<accession>A0A8S1CTX3</accession>
<dbReference type="EMBL" id="CADEPI010000039">
    <property type="protein sequence ID" value="CAB3368696.1"/>
    <property type="molecule type" value="Genomic_DNA"/>
</dbReference>
<keyword evidence="3" id="KW-1185">Reference proteome</keyword>
<sequence>MSSLNNYFNHERGYSTAPASQRDPRSQAVREPLSSNRPPSKDWTSSSGPAILPNHKNMDRLTHLQRKRFTHRMEQVGEMSLAYADDVRQGQEVSDMWPSNCYPAPTHKSCWGWDNGSNYHSNGLYGQWASRQPYSYNGQYRYQQQFTQPPPYPPPTPALGYSTKEYNQETIQAPSGYSTFNDNEHGTGEHTTTSQKSTSEKPFRYAVSEHDKTPVLPAFPEIKRPYKRKKNKKGKKEKNKVSSIRSATVTAGVEKDDKHSTESNVILTMNDEEMARICSITNKFFNGADCQHCGKKFVKGEFDLYSQHVTGHTLKRRAEDVSETPYMAGPSDKPANWAEFNRRRRLE</sequence>
<evidence type="ECO:0000313" key="2">
    <source>
        <dbReference type="EMBL" id="CAB3368696.1"/>
    </source>
</evidence>
<evidence type="ECO:0000313" key="3">
    <source>
        <dbReference type="Proteomes" id="UP000494165"/>
    </source>
</evidence>
<gene>
    <name evidence="2" type="ORF">CLODIP_2_CD00884</name>
</gene>
<reference evidence="2 3" key="1">
    <citation type="submission" date="2020-04" db="EMBL/GenBank/DDBJ databases">
        <authorList>
            <person name="Alioto T."/>
            <person name="Alioto T."/>
            <person name="Gomez Garrido J."/>
        </authorList>
    </citation>
    <scope>NUCLEOTIDE SEQUENCE [LARGE SCALE GENOMIC DNA]</scope>
</reference>